<feature type="repeat" description="WD" evidence="3">
    <location>
        <begin position="636"/>
        <end position="670"/>
    </location>
</feature>
<feature type="repeat" description="WD" evidence="3">
    <location>
        <begin position="1038"/>
        <end position="1078"/>
    </location>
</feature>
<dbReference type="CDD" id="cd00093">
    <property type="entry name" value="HTH_XRE"/>
    <property type="match status" value="1"/>
</dbReference>
<evidence type="ECO:0000313" key="6">
    <source>
        <dbReference type="Proteomes" id="UP000642748"/>
    </source>
</evidence>
<dbReference type="SMART" id="SM00530">
    <property type="entry name" value="HTH_XRE"/>
    <property type="match status" value="1"/>
</dbReference>
<dbReference type="InterPro" id="IPR027417">
    <property type="entry name" value="P-loop_NTPase"/>
</dbReference>
<feature type="repeat" description="WD" evidence="3">
    <location>
        <begin position="1132"/>
        <end position="1166"/>
    </location>
</feature>
<feature type="repeat" description="WD" evidence="3">
    <location>
        <begin position="953"/>
        <end position="979"/>
    </location>
</feature>
<feature type="domain" description="HTH cro/C1-type" evidence="4">
    <location>
        <begin position="21"/>
        <end position="77"/>
    </location>
</feature>
<feature type="repeat" description="WD" evidence="3">
    <location>
        <begin position="992"/>
        <end position="1033"/>
    </location>
</feature>
<organism evidence="5 6">
    <name type="scientific">Rugosimonospora africana</name>
    <dbReference type="NCBI Taxonomy" id="556532"/>
    <lineage>
        <taxon>Bacteria</taxon>
        <taxon>Bacillati</taxon>
        <taxon>Actinomycetota</taxon>
        <taxon>Actinomycetes</taxon>
        <taxon>Micromonosporales</taxon>
        <taxon>Micromonosporaceae</taxon>
        <taxon>Rugosimonospora</taxon>
    </lineage>
</organism>
<gene>
    <name evidence="5" type="ORF">Raf01_90450</name>
</gene>
<comment type="caution">
    <text evidence="5">The sequence shown here is derived from an EMBL/GenBank/DDBJ whole genome shotgun (WGS) entry which is preliminary data.</text>
</comment>
<protein>
    <recommendedName>
        <fullName evidence="4">HTH cro/C1-type domain-containing protein</fullName>
    </recommendedName>
</protein>
<dbReference type="EMBL" id="BONZ01000107">
    <property type="protein sequence ID" value="GIH20873.1"/>
    <property type="molecule type" value="Genomic_DNA"/>
</dbReference>
<evidence type="ECO:0000256" key="1">
    <source>
        <dbReference type="ARBA" id="ARBA00022574"/>
    </source>
</evidence>
<dbReference type="PANTHER" id="PTHR19879:SF9">
    <property type="entry name" value="TRANSCRIPTION INITIATION FACTOR TFIID SUBUNIT 5"/>
    <property type="match status" value="1"/>
</dbReference>
<accession>A0A8J3R380</accession>
<proteinExistence type="predicted"/>
<feature type="repeat" description="WD" evidence="3">
    <location>
        <begin position="910"/>
        <end position="942"/>
    </location>
</feature>
<dbReference type="SUPFAM" id="SSF52540">
    <property type="entry name" value="P-loop containing nucleoside triphosphate hydrolases"/>
    <property type="match status" value="1"/>
</dbReference>
<dbReference type="InterPro" id="IPR020472">
    <property type="entry name" value="WD40_PAC1"/>
</dbReference>
<feature type="repeat" description="WD" evidence="3">
    <location>
        <begin position="773"/>
        <end position="806"/>
    </location>
</feature>
<feature type="repeat" description="WD" evidence="3">
    <location>
        <begin position="682"/>
        <end position="723"/>
    </location>
</feature>
<evidence type="ECO:0000256" key="2">
    <source>
        <dbReference type="ARBA" id="ARBA00022737"/>
    </source>
</evidence>
<dbReference type="PROSITE" id="PS00678">
    <property type="entry name" value="WD_REPEATS_1"/>
    <property type="match status" value="9"/>
</dbReference>
<keyword evidence="6" id="KW-1185">Reference proteome</keyword>
<evidence type="ECO:0000313" key="5">
    <source>
        <dbReference type="EMBL" id="GIH20873.1"/>
    </source>
</evidence>
<dbReference type="Pfam" id="PF13560">
    <property type="entry name" value="HTH_31"/>
    <property type="match status" value="1"/>
</dbReference>
<feature type="repeat" description="WD" evidence="3">
    <location>
        <begin position="864"/>
        <end position="897"/>
    </location>
</feature>
<dbReference type="SUPFAM" id="SSF50978">
    <property type="entry name" value="WD40 repeat-like"/>
    <property type="match status" value="2"/>
</dbReference>
<dbReference type="InterPro" id="IPR001387">
    <property type="entry name" value="Cro/C1-type_HTH"/>
</dbReference>
<keyword evidence="2" id="KW-0677">Repeat</keyword>
<feature type="repeat" description="WD" evidence="3">
    <location>
        <begin position="727"/>
        <end position="768"/>
    </location>
</feature>
<dbReference type="InterPro" id="IPR015943">
    <property type="entry name" value="WD40/YVTN_repeat-like_dom_sf"/>
</dbReference>
<sequence>MPRTERPLDTDDQALTNFAADLRRLREKAGSPPYRELARRAHYSSTTLADAAGGRRLPSLSVTRAYVRACGGDPSGWEARWHEVAAELAEPVPDESTDAEDARRCPYAGLAAFGPDDAGRYFGREQLTEDLIARVRKHRVVIAFGASGSGKSSLLRAGLIPKLSEDGRLPLLFTPGSHPLEECAARLAALTGGSAATLHRELNTDPLALHLSALQALTAGPRGATPAGGGGDRPARRADDGELLIVVDQFEEVFTLCHSQRERTAFIAALTAAARADNSRTRVVLGVRSDFYAHCMEYPDLVDALRDAQLLVGPMSTEELRRAVSQPATDAGCTIEGALVARVVADATGQAGVLPLVSHALRETWSRRRGNTLTLVGYEASGGMRHALARTAESVYTGLTAEQQRLARGVFLRLVALGEGTDDTKRRVNRDQLDPGTAPVVDALANARLVTVDVSTVELTHEALLHAWPRLRGWIDQDRAGLLMHQQLADATTLWEREGHDPGALYRGGRLAAALEWAQYHRDDLPIDGGIAQFLTASKRQESRAARMRTAALVVLSALTLIASAAAGVALQQRSAARQDLNRAVGTQTTVEGEQVRATDVSLSAQLSLAAHRIQPTPQTYTDLLSTETAPLAISLGGFKDTVFGVAFSRDGKLLATGAKDGTVRLWNLSDPARPVPYGDPVQADRKSVYWVAVSPDGKTLATADRDGTVGLWGIADPRHPRRLAHLAAHRGITFSVAFSPDGRTLVSAGDDATFRLWNVSDPAHAQPWGPGVLAGSDALASAEFSPDGHLVATAGHDGRIGLWNVTDPSHPVLSATAVGSTGAVLATAFSPDGNTLASVGVRHTARLWDVHDPTRLVPLGDGLTGHDDTVFAVAFSPDGRTLATAGADQGIRLWNVTDPAHALPLGEPLTGHTGYVYWLAFSPDGTLASAGGDKTVRLWDLPHTVVACPSYLNGVAFTKDGDLLATASTDGTVRLWDVTDPAHPTQRGEPLTAHHNAVISVAFDPRQPILATGSRDRTVLLWDVSQPDHPRQLGGALQAGTGEVSTVRFSANGVLAVADLDGTIQLWDVTNPANPRRAAMLQQGDVTAAHGVHAVAFSADGTLLASAGADDTVRLWNVSDPDSPVAVATPLESQSGGVLDVAFSPDGHTLATANQDHSVRLWDVRDPAHPVRIGQNLTGHTSFVYSVSFSADGRTLASSSQDDTIRLWNVTDPAHPTAMGQPLIGHTAPIDEVAFGPDPHRQVLASASDDHTLALTELDAGQAARRICAVTGGVLDRAQWRQYIPELRFDPPCANGRPE</sequence>
<feature type="repeat" description="WD" evidence="3">
    <location>
        <begin position="1178"/>
        <end position="1211"/>
    </location>
</feature>
<name>A0A8J3R380_9ACTN</name>
<dbReference type="Proteomes" id="UP000642748">
    <property type="component" value="Unassembled WGS sequence"/>
</dbReference>
<keyword evidence="1 3" id="KW-0853">WD repeat</keyword>
<dbReference type="CDD" id="cd00200">
    <property type="entry name" value="WD40"/>
    <property type="match status" value="2"/>
</dbReference>
<feature type="repeat" description="WD" evidence="3">
    <location>
        <begin position="818"/>
        <end position="859"/>
    </location>
</feature>
<dbReference type="PRINTS" id="PR00320">
    <property type="entry name" value="GPROTEINBRPT"/>
</dbReference>
<evidence type="ECO:0000259" key="4">
    <source>
        <dbReference type="SMART" id="SM00530"/>
    </source>
</evidence>
<dbReference type="PROSITE" id="PS50082">
    <property type="entry name" value="WD_REPEATS_2"/>
    <property type="match status" value="14"/>
</dbReference>
<evidence type="ECO:0000256" key="3">
    <source>
        <dbReference type="PROSITE-ProRule" id="PRU00221"/>
    </source>
</evidence>
<feature type="repeat" description="WD" evidence="3">
    <location>
        <begin position="1093"/>
        <end position="1127"/>
    </location>
</feature>
<dbReference type="InterPro" id="IPR049052">
    <property type="entry name" value="nSTAND1"/>
</dbReference>
<dbReference type="InterPro" id="IPR036322">
    <property type="entry name" value="WD40_repeat_dom_sf"/>
</dbReference>
<dbReference type="InterPro" id="IPR019775">
    <property type="entry name" value="WD40_repeat_CS"/>
</dbReference>
<reference evidence="5" key="1">
    <citation type="submission" date="2021-01" db="EMBL/GenBank/DDBJ databases">
        <title>Whole genome shotgun sequence of Rugosimonospora africana NBRC 104875.</title>
        <authorList>
            <person name="Komaki H."/>
            <person name="Tamura T."/>
        </authorList>
    </citation>
    <scope>NUCLEOTIDE SEQUENCE</scope>
    <source>
        <strain evidence="5">NBRC 104875</strain>
    </source>
</reference>
<dbReference type="PANTHER" id="PTHR19879">
    <property type="entry name" value="TRANSCRIPTION INITIATION FACTOR TFIID"/>
    <property type="match status" value="1"/>
</dbReference>
<dbReference type="Gene3D" id="2.130.10.10">
    <property type="entry name" value="YVTN repeat-like/Quinoprotein amine dehydrogenase"/>
    <property type="match status" value="5"/>
</dbReference>
<dbReference type="InterPro" id="IPR001680">
    <property type="entry name" value="WD40_rpt"/>
</dbReference>
<dbReference type="Pfam" id="PF00400">
    <property type="entry name" value="WD40"/>
    <property type="match status" value="13"/>
</dbReference>
<feature type="repeat" description="WD" evidence="3">
    <location>
        <begin position="1224"/>
        <end position="1267"/>
    </location>
</feature>
<dbReference type="PROSITE" id="PS50294">
    <property type="entry name" value="WD_REPEATS_REGION"/>
    <property type="match status" value="11"/>
</dbReference>
<dbReference type="Pfam" id="PF20703">
    <property type="entry name" value="nSTAND1"/>
    <property type="match status" value="1"/>
</dbReference>
<dbReference type="SMART" id="SM00320">
    <property type="entry name" value="WD40"/>
    <property type="match status" value="14"/>
</dbReference>